<feature type="domain" description="Calcineurin-like phosphoesterase" evidence="2">
    <location>
        <begin position="173"/>
        <end position="380"/>
    </location>
</feature>
<reference evidence="5" key="1">
    <citation type="submission" date="2020-10" db="EMBL/GenBank/DDBJ databases">
        <title>Sequencing the genomes of 1000 actinobacteria strains.</title>
        <authorList>
            <person name="Klenk H.-P."/>
        </authorList>
    </citation>
    <scope>NUCLEOTIDE SEQUENCE</scope>
    <source>
        <strain evidence="5">DSM 45354</strain>
    </source>
</reference>
<dbReference type="PROSITE" id="PS51318">
    <property type="entry name" value="TAT"/>
    <property type="match status" value="1"/>
</dbReference>
<evidence type="ECO:0000259" key="2">
    <source>
        <dbReference type="Pfam" id="PF00149"/>
    </source>
</evidence>
<gene>
    <name evidence="5" type="ORF">HEB94_005920</name>
</gene>
<dbReference type="SUPFAM" id="SSF56300">
    <property type="entry name" value="Metallo-dependent phosphatases"/>
    <property type="match status" value="1"/>
</dbReference>
<dbReference type="InterPro" id="IPR011047">
    <property type="entry name" value="Quinoprotein_ADH-like_sf"/>
</dbReference>
<dbReference type="InterPro" id="IPR032285">
    <property type="entry name" value="Metallophos_N"/>
</dbReference>
<dbReference type="GO" id="GO:0016787">
    <property type="term" value="F:hydrolase activity"/>
    <property type="evidence" value="ECO:0007669"/>
    <property type="project" value="InterPro"/>
</dbReference>
<dbReference type="RefSeq" id="WP_192752721.1">
    <property type="nucleotide sequence ID" value="NZ_BAABJL010000273.1"/>
</dbReference>
<dbReference type="SUPFAM" id="SSF50998">
    <property type="entry name" value="Quinoprotein alcohol dehydrogenase-like"/>
    <property type="match status" value="2"/>
</dbReference>
<evidence type="ECO:0000256" key="1">
    <source>
        <dbReference type="SAM" id="Phobius"/>
    </source>
</evidence>
<feature type="domain" description="Pyrrolo-quinoline quinone repeat" evidence="3">
    <location>
        <begin position="561"/>
        <end position="708"/>
    </location>
</feature>
<dbReference type="Pfam" id="PF16371">
    <property type="entry name" value="MetallophosN"/>
    <property type="match status" value="1"/>
</dbReference>
<dbReference type="EMBL" id="JADBEM010000001">
    <property type="protein sequence ID" value="MBE1609072.1"/>
    <property type="molecule type" value="Genomic_DNA"/>
</dbReference>
<dbReference type="Gene3D" id="2.130.10.10">
    <property type="entry name" value="YVTN repeat-like/Quinoprotein amine dehydrogenase"/>
    <property type="match status" value="1"/>
</dbReference>
<dbReference type="InterPro" id="IPR004843">
    <property type="entry name" value="Calcineurin-like_PHP"/>
</dbReference>
<comment type="caution">
    <text evidence="5">The sequence shown here is derived from an EMBL/GenBank/DDBJ whole genome shotgun (WGS) entry which is preliminary data.</text>
</comment>
<evidence type="ECO:0000313" key="6">
    <source>
        <dbReference type="Proteomes" id="UP000638648"/>
    </source>
</evidence>
<dbReference type="InterPro" id="IPR029052">
    <property type="entry name" value="Metallo-depent_PP-like"/>
</dbReference>
<feature type="transmembrane region" description="Helical" evidence="1">
    <location>
        <begin position="28"/>
        <end position="51"/>
    </location>
</feature>
<dbReference type="Proteomes" id="UP000638648">
    <property type="component" value="Unassembled WGS sequence"/>
</dbReference>
<evidence type="ECO:0000259" key="3">
    <source>
        <dbReference type="Pfam" id="PF13360"/>
    </source>
</evidence>
<dbReference type="PANTHER" id="PTHR34512:SF30">
    <property type="entry name" value="OUTER MEMBRANE PROTEIN ASSEMBLY FACTOR BAMB"/>
    <property type="match status" value="1"/>
</dbReference>
<dbReference type="Pfam" id="PF13360">
    <property type="entry name" value="PQQ_2"/>
    <property type="match status" value="2"/>
</dbReference>
<evidence type="ECO:0000259" key="4">
    <source>
        <dbReference type="Pfam" id="PF16371"/>
    </source>
</evidence>
<protein>
    <submittedName>
        <fullName evidence="5">Outer membrane protein assembly factor BamB</fullName>
    </submittedName>
</protein>
<feature type="domain" description="Calcineurin-like phosphoesterase N-terminal" evidence="4">
    <location>
        <begin position="84"/>
        <end position="159"/>
    </location>
</feature>
<dbReference type="InterPro" id="IPR018391">
    <property type="entry name" value="PQQ_b-propeller_rpt"/>
</dbReference>
<dbReference type="AlphaFoldDB" id="A0A927N509"/>
<sequence>MSRPRARYEDPDVPDEALRRAELNRRNFLRAAGIFGVSAAALGTFAGPVAASPSAPGSSKSAKAAGLAIVRGKVFRELKGITPARSKGIPGVAVSDGESIAVTDAGGRYELAVNPSRRTTGIVFVTVPSGWTAAPDADMIPSFYRKVALQPDSEANVDFGLQHDVLAGNDYQFLAASDPHLHLSGGFPFDPDPVNRWRGQIGQFNEIVSGTRQTPRQAEIPRFLTVAGDVTNLGVPEEFQAFRTGTRDSILPVWPALGNHDYPLAGLGIAKDPNYDAAVDLYRTNMGPEWYSFEYGNQHFVVLDNMIGIGQPDQLKWLRADLAIAGLGREIVLMFHAPFAEADWWLSRYYTDLEHSIAQAFLDVLAPYNVQLMISGHAHVNRVDHTTRQGTVQVNTNSSYYSLDNTPLGFRLMAVREGEEIKAPFRVYGVSFALTLVHPAAGARVPEGTTTAQVSTYNTTSQITSARYRVDSGPWTSMDPTGDWTWSTDLDTSALGQGEHEWQVDVRDSVGRRKSSSGTFEVVASDELPSPAAGTAWSMFHGGPARGGRTPDTVAPPLRLAWSYRSEGTILNASPAIAGDTVYVGIRDENDVRACGLVALDIATGEQRWRVPSDSLVEASPAVVDGHVVTTSVNGTIQALDAATGEVVWEHRLDEGKPLLYPKVYSSPTVSDGVVVNLHEITGGTPLVQARDLATGKELWSYTATFVSVGTSNKPAAIGDGRVYFNPGTTFISLTPRALDLATGKQVWTGSPATTGEAVLAGQGPVVYSDGILLVNYVDKLSQGPNAILAFDTTSDTTPNEIWRFVGPQKVLVEANLHGTAPAVAGRVAYAGLPSGFVVALDLATGAEKWRRDLGAAVLSSPAVSGETLYVGTNGGKLYGLDTKTGEVVWQFAVSSSWVASAPAVSGNTVITGAWDGNVYAFTSEGTS</sequence>
<dbReference type="InterPro" id="IPR015943">
    <property type="entry name" value="WD40/YVTN_repeat-like_dom_sf"/>
</dbReference>
<feature type="domain" description="Pyrrolo-quinoline quinone repeat" evidence="3">
    <location>
        <begin position="738"/>
        <end position="923"/>
    </location>
</feature>
<dbReference type="SMART" id="SM00564">
    <property type="entry name" value="PQQ"/>
    <property type="match status" value="7"/>
</dbReference>
<proteinExistence type="predicted"/>
<dbReference type="PANTHER" id="PTHR34512">
    <property type="entry name" value="CELL SURFACE PROTEIN"/>
    <property type="match status" value="1"/>
</dbReference>
<keyword evidence="1" id="KW-0472">Membrane</keyword>
<dbReference type="InterPro" id="IPR006311">
    <property type="entry name" value="TAT_signal"/>
</dbReference>
<dbReference type="Pfam" id="PF00149">
    <property type="entry name" value="Metallophos"/>
    <property type="match status" value="1"/>
</dbReference>
<dbReference type="Gene3D" id="2.40.128.630">
    <property type="match status" value="1"/>
</dbReference>
<keyword evidence="6" id="KW-1185">Reference proteome</keyword>
<name>A0A927N509_9ACTN</name>
<evidence type="ECO:0000313" key="5">
    <source>
        <dbReference type="EMBL" id="MBE1609072.1"/>
    </source>
</evidence>
<organism evidence="5 6">
    <name type="scientific">Actinopolymorpha pittospori</name>
    <dbReference type="NCBI Taxonomy" id="648752"/>
    <lineage>
        <taxon>Bacteria</taxon>
        <taxon>Bacillati</taxon>
        <taxon>Actinomycetota</taxon>
        <taxon>Actinomycetes</taxon>
        <taxon>Propionibacteriales</taxon>
        <taxon>Actinopolymorphaceae</taxon>
        <taxon>Actinopolymorpha</taxon>
    </lineage>
</organism>
<accession>A0A927N509</accession>
<keyword evidence="1" id="KW-1133">Transmembrane helix</keyword>
<dbReference type="InterPro" id="IPR002372">
    <property type="entry name" value="PQQ_rpt_dom"/>
</dbReference>
<dbReference type="Gene3D" id="3.60.21.10">
    <property type="match status" value="1"/>
</dbReference>
<keyword evidence="1" id="KW-0812">Transmembrane</keyword>